<name>K0R906_THAOC</name>
<evidence type="ECO:0000313" key="7">
    <source>
        <dbReference type="Proteomes" id="UP000266841"/>
    </source>
</evidence>
<dbReference type="OrthoDB" id="421009at2759"/>
<feature type="region of interest" description="Disordered" evidence="3">
    <location>
        <begin position="330"/>
        <end position="369"/>
    </location>
</feature>
<comment type="similarity">
    <text evidence="2">Belongs to the syntaxin family.</text>
</comment>
<comment type="subcellular location">
    <subcellularLocation>
        <location evidence="1">Membrane</location>
        <topology evidence="1">Single-pass type IV membrane protein</topology>
    </subcellularLocation>
</comment>
<dbReference type="GO" id="GO:0000149">
    <property type="term" value="F:SNARE binding"/>
    <property type="evidence" value="ECO:0007669"/>
    <property type="project" value="TreeGrafter"/>
</dbReference>
<dbReference type="eggNOG" id="KOG0812">
    <property type="taxonomic scope" value="Eukaryota"/>
</dbReference>
<dbReference type="OMA" id="YISCYAR"/>
<feature type="domain" description="T-SNARE coiled-coil homology" evidence="5">
    <location>
        <begin position="375"/>
        <end position="437"/>
    </location>
</feature>
<organism evidence="6 7">
    <name type="scientific">Thalassiosira oceanica</name>
    <name type="common">Marine diatom</name>
    <dbReference type="NCBI Taxonomy" id="159749"/>
    <lineage>
        <taxon>Eukaryota</taxon>
        <taxon>Sar</taxon>
        <taxon>Stramenopiles</taxon>
        <taxon>Ochrophyta</taxon>
        <taxon>Bacillariophyta</taxon>
        <taxon>Coscinodiscophyceae</taxon>
        <taxon>Thalassiosirophycidae</taxon>
        <taxon>Thalassiosirales</taxon>
        <taxon>Thalassiosiraceae</taxon>
        <taxon>Thalassiosira</taxon>
    </lineage>
</organism>
<evidence type="ECO:0000259" key="5">
    <source>
        <dbReference type="PROSITE" id="PS50192"/>
    </source>
</evidence>
<dbReference type="GO" id="GO:0006906">
    <property type="term" value="P:vesicle fusion"/>
    <property type="evidence" value="ECO:0007669"/>
    <property type="project" value="TreeGrafter"/>
</dbReference>
<keyword evidence="4" id="KW-1133">Transmembrane helix</keyword>
<keyword evidence="4" id="KW-0812">Transmembrane</keyword>
<dbReference type="CDD" id="cd15844">
    <property type="entry name" value="SNARE_syntaxin5"/>
    <property type="match status" value="1"/>
</dbReference>
<feature type="region of interest" description="Disordered" evidence="3">
    <location>
        <begin position="1"/>
        <end position="26"/>
    </location>
</feature>
<feature type="region of interest" description="Disordered" evidence="3">
    <location>
        <begin position="227"/>
        <end position="272"/>
    </location>
</feature>
<dbReference type="EMBL" id="AGNL01044657">
    <property type="protein sequence ID" value="EJK49560.1"/>
    <property type="molecule type" value="Genomic_DNA"/>
</dbReference>
<dbReference type="GO" id="GO:0006887">
    <property type="term" value="P:exocytosis"/>
    <property type="evidence" value="ECO:0007669"/>
    <property type="project" value="TreeGrafter"/>
</dbReference>
<evidence type="ECO:0000256" key="1">
    <source>
        <dbReference type="ARBA" id="ARBA00004211"/>
    </source>
</evidence>
<dbReference type="GO" id="GO:0005886">
    <property type="term" value="C:plasma membrane"/>
    <property type="evidence" value="ECO:0007669"/>
    <property type="project" value="TreeGrafter"/>
</dbReference>
<feature type="compositionally biased region" description="Polar residues" evidence="3">
    <location>
        <begin position="241"/>
        <end position="272"/>
    </location>
</feature>
<dbReference type="InterPro" id="IPR045242">
    <property type="entry name" value="Syntaxin"/>
</dbReference>
<keyword evidence="7" id="KW-1185">Reference proteome</keyword>
<dbReference type="SMART" id="SM00397">
    <property type="entry name" value="t_SNARE"/>
    <property type="match status" value="1"/>
</dbReference>
<comment type="caution">
    <text evidence="6">The sequence shown here is derived from an EMBL/GenBank/DDBJ whole genome shotgun (WGS) entry which is preliminary data.</text>
</comment>
<dbReference type="GO" id="GO:0012505">
    <property type="term" value="C:endomembrane system"/>
    <property type="evidence" value="ECO:0007669"/>
    <property type="project" value="TreeGrafter"/>
</dbReference>
<dbReference type="GO" id="GO:0031201">
    <property type="term" value="C:SNARE complex"/>
    <property type="evidence" value="ECO:0007669"/>
    <property type="project" value="TreeGrafter"/>
</dbReference>
<dbReference type="Proteomes" id="UP000266841">
    <property type="component" value="Unassembled WGS sequence"/>
</dbReference>
<evidence type="ECO:0000256" key="3">
    <source>
        <dbReference type="SAM" id="MobiDB-lite"/>
    </source>
</evidence>
<dbReference type="AlphaFoldDB" id="K0R906"/>
<reference evidence="6 7" key="1">
    <citation type="journal article" date="2012" name="Genome Biol.">
        <title>Genome and low-iron response of an oceanic diatom adapted to chronic iron limitation.</title>
        <authorList>
            <person name="Lommer M."/>
            <person name="Specht M."/>
            <person name="Roy A.S."/>
            <person name="Kraemer L."/>
            <person name="Andreson R."/>
            <person name="Gutowska M.A."/>
            <person name="Wolf J."/>
            <person name="Bergner S.V."/>
            <person name="Schilhabel M.B."/>
            <person name="Klostermeier U.C."/>
            <person name="Beiko R.G."/>
            <person name="Rosenstiel P."/>
            <person name="Hippler M."/>
            <person name="Laroche J."/>
        </authorList>
    </citation>
    <scope>NUCLEOTIDE SEQUENCE [LARGE SCALE GENOMIC DNA]</scope>
    <source>
        <strain evidence="6 7">CCMP1005</strain>
    </source>
</reference>
<dbReference type="GO" id="GO:0006886">
    <property type="term" value="P:intracellular protein transport"/>
    <property type="evidence" value="ECO:0007669"/>
    <property type="project" value="TreeGrafter"/>
</dbReference>
<dbReference type="InterPro" id="IPR000727">
    <property type="entry name" value="T_SNARE_dom"/>
</dbReference>
<dbReference type="Pfam" id="PF05739">
    <property type="entry name" value="SNARE"/>
    <property type="match status" value="1"/>
</dbReference>
<protein>
    <recommendedName>
        <fullName evidence="5">t-SNARE coiled-coil homology domain-containing protein</fullName>
    </recommendedName>
</protein>
<dbReference type="Gene3D" id="1.20.5.110">
    <property type="match status" value="1"/>
</dbReference>
<evidence type="ECO:0000256" key="4">
    <source>
        <dbReference type="SAM" id="Phobius"/>
    </source>
</evidence>
<dbReference type="PANTHER" id="PTHR19957">
    <property type="entry name" value="SYNTAXIN"/>
    <property type="match status" value="1"/>
</dbReference>
<accession>K0R906</accession>
<proteinExistence type="inferred from homology"/>
<dbReference type="SUPFAM" id="SSF47661">
    <property type="entry name" value="t-snare proteins"/>
    <property type="match status" value="1"/>
</dbReference>
<sequence length="465" mass="51014">MAMLPPPKSGGNGVSGGVSMTDSQWKSKAVNRSSEFLSCCRTALKLGQQRYKQRQQHIQNGQALAQNDGKDDEFPDWLAEINPADLALYHAPPSSPVEQYNGNDTVSLIKDSQTLLQLMDTQLSELHSLVRRRGHTNDPTLEIQSNMERFQESAKEVKDVCESIKLAGSQPCQTLHRGEYTNRRSSGQRRKHYELVSQQLEGRAKVRTDQLKKELELRSKVLRDQTQRRKLLATGGGVAQSKESNGSTARTQIPQRASRRLPTQSRIVSDKASSQFHSPLFTATSGSGNTAAYSSSYAGYGGSAAASTATANSATKGQGYAGYGGTAPTFSTGMRQRKHEPIKSSIQIDNGADDDDKYSKSGSSVQEQITMRREARATRNRAQQARAAERAIAELGGMFAKMSTLISQQGEMLERIEDDVEAAGAEIDAGHDELVKVYGMTKGNRGLILKVFAILIFLIIFMKLY</sequence>
<feature type="transmembrane region" description="Helical" evidence="4">
    <location>
        <begin position="447"/>
        <end position="464"/>
    </location>
</feature>
<dbReference type="PANTHER" id="PTHR19957:SF307">
    <property type="entry name" value="PROTEIN SSO1-RELATED"/>
    <property type="match status" value="1"/>
</dbReference>
<dbReference type="InterPro" id="IPR010989">
    <property type="entry name" value="SNARE"/>
</dbReference>
<dbReference type="GO" id="GO:0048278">
    <property type="term" value="P:vesicle docking"/>
    <property type="evidence" value="ECO:0007669"/>
    <property type="project" value="TreeGrafter"/>
</dbReference>
<evidence type="ECO:0000313" key="6">
    <source>
        <dbReference type="EMBL" id="EJK49560.1"/>
    </source>
</evidence>
<dbReference type="GO" id="GO:0005484">
    <property type="term" value="F:SNAP receptor activity"/>
    <property type="evidence" value="ECO:0007669"/>
    <property type="project" value="TreeGrafter"/>
</dbReference>
<gene>
    <name evidence="6" type="ORF">THAOC_31549</name>
</gene>
<dbReference type="PROSITE" id="PS50192">
    <property type="entry name" value="T_SNARE"/>
    <property type="match status" value="1"/>
</dbReference>
<keyword evidence="4" id="KW-0472">Membrane</keyword>
<evidence type="ECO:0000256" key="2">
    <source>
        <dbReference type="ARBA" id="ARBA00009063"/>
    </source>
</evidence>